<dbReference type="SUPFAM" id="SSF52540">
    <property type="entry name" value="P-loop containing nucleoside triphosphate hydrolases"/>
    <property type="match status" value="1"/>
</dbReference>
<feature type="compositionally biased region" description="Basic and acidic residues" evidence="1">
    <location>
        <begin position="317"/>
        <end position="340"/>
    </location>
</feature>
<evidence type="ECO:0000313" key="2">
    <source>
        <dbReference type="EMBL" id="KWX19583.1"/>
    </source>
</evidence>
<evidence type="ECO:0008006" key="4">
    <source>
        <dbReference type="Google" id="ProtNLM"/>
    </source>
</evidence>
<feature type="region of interest" description="Disordered" evidence="1">
    <location>
        <begin position="310"/>
        <end position="340"/>
    </location>
</feature>
<protein>
    <recommendedName>
        <fullName evidence="4">ATP/GTP-binding protein</fullName>
    </recommendedName>
</protein>
<comment type="caution">
    <text evidence="2">The sequence shown here is derived from an EMBL/GenBank/DDBJ whole genome shotgun (WGS) entry which is preliminary data.</text>
</comment>
<accession>A0A132PB79</accession>
<sequence>MVVRVDSTFDPPTNVVGNLRFTNSGVYADYLVHGLSTTLRPLPVFERAATSHRNLGRNLASGSLLYGLVADADQGAILDRVVGRHGEESAWGVYARQAWTPVVADPLQTGEEIGPQDRVYWMTMPVDAGRLGRTATGKVQKLAAWVIGRDPDSDESVQGYAELAGEIVGALPDEFHITAATPSQILWHHRHNTLRGVFREPLPDPRSGPDELPGYMFGRWDFDESANRDRLRRWWPSRRSVVRVQEIAADDTLVGPVCYQALLSVESFPKYGLRFPRAAYLRALDNIDTPAVIDWLQHVNVAKPDQALAANRRNAKNIRDQRRQRAARRDEADDEKLEEKLDGTMDYSSELNANPTEREVDGATIIAVGADSLDVIEDAVKQIRQELDSVTIAFGRRRGSHRVLWKSFNPGSETSSPINQFRNPTTAHRWSRFLPFISDDCGNSTGSPLALNQNTSRQAIILHDPEGCARRNHNTGLGVVGEPGSGKSNRVKVSAYELMLRRGQLRIFDPGVHGEWAKAFRGAADVRVIDPTKADLSLDPLVIFPYEEAGSRAADHVLPMIGVDARSRLRAEFEVALRPDNREANGIRRMRDLIEYLRRQPNPHDNELLVLLEAAAASYYTQALFDPNRKPYLTGDSQVTIWLTRNLALPDADEIRSAMKGGAGLDLTTRQVAGMAMYGLIVDLEQHHLFQRRDVYGNMIFEECAELLAYPPGARAAQRITTQGRKFATGITLITQDFRHLARMGDKFITQKWLFRLTDPDLAAQTLAWAGIDPDQYPDVLQSYIEDTSPANTTPTGDDDEIGYVDPHRRGEGFVVDEFRRFARAKFFGAPAVELANDFDSTPLMDVA</sequence>
<evidence type="ECO:0000313" key="3">
    <source>
        <dbReference type="Proteomes" id="UP000070612"/>
    </source>
</evidence>
<dbReference type="PATRIC" id="fig|59750.3.peg.5753"/>
<keyword evidence="3" id="KW-1185">Reference proteome</keyword>
<name>A0A132PB79_9MYCO</name>
<dbReference type="AlphaFoldDB" id="A0A132PB79"/>
<reference evidence="2 3" key="1">
    <citation type="submission" date="2015-07" db="EMBL/GenBank/DDBJ databases">
        <title>A draft genome sequence of Mycobacterium wolinskyi.</title>
        <authorList>
            <person name="de Man T.J."/>
            <person name="Perry K.A."/>
            <person name="Coulliette A.D."/>
            <person name="Jensen B."/>
            <person name="Toney N.C."/>
            <person name="Limbago B.M."/>
            <person name="Noble-Wang J."/>
        </authorList>
    </citation>
    <scope>NUCLEOTIDE SEQUENCE [LARGE SCALE GENOMIC DNA]</scope>
    <source>
        <strain evidence="2 3">CDC_01</strain>
    </source>
</reference>
<dbReference type="InterPro" id="IPR027417">
    <property type="entry name" value="P-loop_NTPase"/>
</dbReference>
<organism evidence="2 3">
    <name type="scientific">Mycolicibacterium wolinskyi</name>
    <dbReference type="NCBI Taxonomy" id="59750"/>
    <lineage>
        <taxon>Bacteria</taxon>
        <taxon>Bacillati</taxon>
        <taxon>Actinomycetota</taxon>
        <taxon>Actinomycetes</taxon>
        <taxon>Mycobacteriales</taxon>
        <taxon>Mycobacteriaceae</taxon>
        <taxon>Mycolicibacterium</taxon>
    </lineage>
</organism>
<dbReference type="Gene3D" id="3.40.50.300">
    <property type="entry name" value="P-loop containing nucleotide triphosphate hydrolases"/>
    <property type="match status" value="2"/>
</dbReference>
<dbReference type="Pfam" id="PF12846">
    <property type="entry name" value="AAA_10"/>
    <property type="match status" value="1"/>
</dbReference>
<dbReference type="Proteomes" id="UP000070612">
    <property type="component" value="Unassembled WGS sequence"/>
</dbReference>
<dbReference type="EMBL" id="LGTW01000041">
    <property type="protein sequence ID" value="KWX19583.1"/>
    <property type="molecule type" value="Genomic_DNA"/>
</dbReference>
<proteinExistence type="predicted"/>
<evidence type="ECO:0000256" key="1">
    <source>
        <dbReference type="SAM" id="MobiDB-lite"/>
    </source>
</evidence>
<gene>
    <name evidence="2" type="ORF">AFM11_35125</name>
</gene>